<dbReference type="Pfam" id="PF09835">
    <property type="entry name" value="DUF2062"/>
    <property type="match status" value="1"/>
</dbReference>
<protein>
    <recommendedName>
        <fullName evidence="2">DUF2062 domain-containing protein</fullName>
    </recommendedName>
</protein>
<keyword evidence="1" id="KW-0812">Transmembrane</keyword>
<feature type="transmembrane region" description="Helical" evidence="1">
    <location>
        <begin position="50"/>
        <end position="73"/>
    </location>
</feature>
<evidence type="ECO:0000256" key="1">
    <source>
        <dbReference type="SAM" id="Phobius"/>
    </source>
</evidence>
<keyword evidence="4" id="KW-1185">Reference proteome</keyword>
<dbReference type="RefSeq" id="WP_095595168.1">
    <property type="nucleotide sequence ID" value="NZ_BMKN01000002.1"/>
</dbReference>
<reference evidence="3" key="2">
    <citation type="submission" date="2020-09" db="EMBL/GenBank/DDBJ databases">
        <authorList>
            <person name="Sun Q."/>
            <person name="Zhou Y."/>
        </authorList>
    </citation>
    <scope>NUCLEOTIDE SEQUENCE</scope>
    <source>
        <strain evidence="3">CGMCC 1.16012</strain>
    </source>
</reference>
<keyword evidence="1" id="KW-1133">Transmembrane helix</keyword>
<feature type="domain" description="DUF2062" evidence="2">
    <location>
        <begin position="28"/>
        <end position="193"/>
    </location>
</feature>
<organism evidence="3 4">
    <name type="scientific">Actibacterium pelagium</name>
    <dbReference type="NCBI Taxonomy" id="2029103"/>
    <lineage>
        <taxon>Bacteria</taxon>
        <taxon>Pseudomonadati</taxon>
        <taxon>Pseudomonadota</taxon>
        <taxon>Alphaproteobacteria</taxon>
        <taxon>Rhodobacterales</taxon>
        <taxon>Roseobacteraceae</taxon>
        <taxon>Actibacterium</taxon>
    </lineage>
</organism>
<keyword evidence="1" id="KW-0472">Membrane</keyword>
<comment type="caution">
    <text evidence="3">The sequence shown here is derived from an EMBL/GenBank/DDBJ whole genome shotgun (WGS) entry which is preliminary data.</text>
</comment>
<reference evidence="3" key="1">
    <citation type="journal article" date="2014" name="Int. J. Syst. Evol. Microbiol.">
        <title>Complete genome sequence of Corynebacterium casei LMG S-19264T (=DSM 44701T), isolated from a smear-ripened cheese.</title>
        <authorList>
            <consortium name="US DOE Joint Genome Institute (JGI-PGF)"/>
            <person name="Walter F."/>
            <person name="Albersmeier A."/>
            <person name="Kalinowski J."/>
            <person name="Ruckert C."/>
        </authorList>
    </citation>
    <scope>NUCLEOTIDE SEQUENCE</scope>
    <source>
        <strain evidence="3">CGMCC 1.16012</strain>
    </source>
</reference>
<dbReference type="EMBL" id="BMKN01000002">
    <property type="protein sequence ID" value="GGE49127.1"/>
    <property type="molecule type" value="Genomic_DNA"/>
</dbReference>
<gene>
    <name evidence="3" type="ORF">GCM10011517_16220</name>
</gene>
<dbReference type="AlphaFoldDB" id="A0A917AFK9"/>
<dbReference type="PANTHER" id="PTHR40547:SF1">
    <property type="entry name" value="SLL0298 PROTEIN"/>
    <property type="match status" value="1"/>
</dbReference>
<proteinExistence type="predicted"/>
<feature type="transmembrane region" description="Helical" evidence="1">
    <location>
        <begin position="80"/>
        <end position="103"/>
    </location>
</feature>
<feature type="transmembrane region" description="Helical" evidence="1">
    <location>
        <begin position="159"/>
        <end position="188"/>
    </location>
</feature>
<accession>A0A917AFK9</accession>
<name>A0A917AFK9_9RHOB</name>
<evidence type="ECO:0000313" key="3">
    <source>
        <dbReference type="EMBL" id="GGE49127.1"/>
    </source>
</evidence>
<sequence>MVFKRRHKRSWLQIVADSLYPKGGWGRAALYIRHRLHRLPDTPHKIARGIGAGVFTTFTPFYTLHFFIAAILARMMKGNVLAALLATFFGNPLTYIPIGVISLKTGHFLLGTEFDEEVDKSLVDKFFGAASDFVTNLWALFTEAEADWSHLSLFYDEVFFPYMVGGVIPGIIAGVIAYYLSLPVITTYQKRRRAKLKKKLEQLRANAVAKPKD</sequence>
<dbReference type="PANTHER" id="PTHR40547">
    <property type="entry name" value="SLL0298 PROTEIN"/>
    <property type="match status" value="1"/>
</dbReference>
<evidence type="ECO:0000313" key="4">
    <source>
        <dbReference type="Proteomes" id="UP000606730"/>
    </source>
</evidence>
<dbReference type="Proteomes" id="UP000606730">
    <property type="component" value="Unassembled WGS sequence"/>
</dbReference>
<evidence type="ECO:0000259" key="2">
    <source>
        <dbReference type="Pfam" id="PF09835"/>
    </source>
</evidence>
<dbReference type="OrthoDB" id="7360463at2"/>
<dbReference type="InterPro" id="IPR018639">
    <property type="entry name" value="DUF2062"/>
</dbReference>